<evidence type="ECO:0000313" key="8">
    <source>
        <dbReference type="EMBL" id="AXY83203.1"/>
    </source>
</evidence>
<feature type="region of interest" description="Disordered" evidence="5">
    <location>
        <begin position="1250"/>
        <end position="1274"/>
    </location>
</feature>
<feature type="domain" description="Phage tail tape measure protein" evidence="7">
    <location>
        <begin position="370"/>
        <end position="568"/>
    </location>
</feature>
<feature type="domain" description="M23ase beta-sheet core" evidence="6">
    <location>
        <begin position="1409"/>
        <end position="1509"/>
    </location>
</feature>
<feature type="region of interest" description="Disordered" evidence="5">
    <location>
        <begin position="1200"/>
        <end position="1228"/>
    </location>
</feature>
<keyword evidence="2" id="KW-0929">Antimicrobial</keyword>
<dbReference type="GO" id="GO:0031640">
    <property type="term" value="P:killing of cells of another organism"/>
    <property type="evidence" value="ECO:0007669"/>
    <property type="project" value="UniProtKB-KW"/>
</dbReference>
<evidence type="ECO:0000256" key="3">
    <source>
        <dbReference type="ARBA" id="ARBA00022638"/>
    </source>
</evidence>
<keyword evidence="3" id="KW-0081">Bacteriolytic enzyme</keyword>
<dbReference type="GO" id="GO:0004222">
    <property type="term" value="F:metalloendopeptidase activity"/>
    <property type="evidence" value="ECO:0007669"/>
    <property type="project" value="TreeGrafter"/>
</dbReference>
<dbReference type="InterPro" id="IPR011055">
    <property type="entry name" value="Dup_hybrid_motif"/>
</dbReference>
<feature type="coiled-coil region" evidence="4">
    <location>
        <begin position="1885"/>
        <end position="1912"/>
    </location>
</feature>
<feature type="compositionally biased region" description="Polar residues" evidence="5">
    <location>
        <begin position="1262"/>
        <end position="1274"/>
    </location>
</feature>
<dbReference type="GO" id="GO:0098003">
    <property type="term" value="P:viral tail assembly"/>
    <property type="evidence" value="ECO:0007669"/>
    <property type="project" value="UniProtKB-KW"/>
</dbReference>
<dbReference type="PANTHER" id="PTHR21666">
    <property type="entry name" value="PEPTIDASE-RELATED"/>
    <property type="match status" value="1"/>
</dbReference>
<dbReference type="InterPro" id="IPR010090">
    <property type="entry name" value="Phage_tape_meas"/>
</dbReference>
<evidence type="ECO:0000256" key="1">
    <source>
        <dbReference type="ARBA" id="ARBA00022465"/>
    </source>
</evidence>
<feature type="compositionally biased region" description="Low complexity" evidence="5">
    <location>
        <begin position="1297"/>
        <end position="1312"/>
    </location>
</feature>
<dbReference type="SUPFAM" id="SSF51261">
    <property type="entry name" value="Duplicated hybrid motif"/>
    <property type="match status" value="1"/>
</dbReference>
<dbReference type="GO" id="GO:0042742">
    <property type="term" value="P:defense response to bacterium"/>
    <property type="evidence" value="ECO:0007669"/>
    <property type="project" value="UniProtKB-KW"/>
</dbReference>
<dbReference type="Proteomes" id="UP000262714">
    <property type="component" value="Segment"/>
</dbReference>
<feature type="compositionally biased region" description="Polar residues" evidence="5">
    <location>
        <begin position="1215"/>
        <end position="1228"/>
    </location>
</feature>
<evidence type="ECO:0000313" key="9">
    <source>
        <dbReference type="Proteomes" id="UP000262714"/>
    </source>
</evidence>
<accession>A0A385IJY1</accession>
<keyword evidence="1" id="KW-1188">Viral release from host cell</keyword>
<dbReference type="InterPro" id="IPR050570">
    <property type="entry name" value="Cell_wall_metabolism_enzyme"/>
</dbReference>
<dbReference type="Pfam" id="PF01551">
    <property type="entry name" value="Peptidase_M23"/>
    <property type="match status" value="1"/>
</dbReference>
<evidence type="ECO:0000259" key="7">
    <source>
        <dbReference type="Pfam" id="PF10145"/>
    </source>
</evidence>
<dbReference type="EMBL" id="MG967618">
    <property type="protein sequence ID" value="AXY83203.1"/>
    <property type="molecule type" value="Genomic_DNA"/>
</dbReference>
<dbReference type="CDD" id="cd12797">
    <property type="entry name" value="M23_peptidase"/>
    <property type="match status" value="1"/>
</dbReference>
<evidence type="ECO:0000256" key="4">
    <source>
        <dbReference type="SAM" id="Coils"/>
    </source>
</evidence>
<gene>
    <name evidence="8" type="ORF">vBBBak10_044</name>
</gene>
<evidence type="ECO:0000259" key="6">
    <source>
        <dbReference type="Pfam" id="PF01551"/>
    </source>
</evidence>
<name>A0A385IJY1_9CAUD</name>
<keyword evidence="1" id="KW-1245">Viral tail assembly</keyword>
<evidence type="ECO:0000256" key="5">
    <source>
        <dbReference type="SAM" id="MobiDB-lite"/>
    </source>
</evidence>
<reference evidence="8 9" key="1">
    <citation type="submission" date="2018-02" db="EMBL/GenBank/DDBJ databases">
        <title>Genomic characterization of three novel Basilisk-like phages infecting Bacillus anthracis.</title>
        <authorList>
            <person name="Farlow J."/>
            <person name="Bolkvadze D."/>
            <person name="Leshkasheli L."/>
            <person name="Kusradze I."/>
            <person name="Kotorashvili A."/>
            <person name="Kotaria N."/>
            <person name="Balarjishvili N."/>
            <person name="Kvachadze L."/>
            <person name="Nikolich M."/>
            <person name="Kutateladze M."/>
        </authorList>
    </citation>
    <scope>NUCLEOTIDE SEQUENCE [LARGE SCALE GENOMIC DNA]</scope>
</reference>
<feature type="coiled-coil region" evidence="4">
    <location>
        <begin position="150"/>
        <end position="182"/>
    </location>
</feature>
<proteinExistence type="predicted"/>
<organism evidence="8 9">
    <name type="scientific">Bacillus phage v_B-Bak10</name>
    <dbReference type="NCBI Taxonomy" id="2094736"/>
    <lineage>
        <taxon>Viruses</taxon>
        <taxon>Duplodnaviria</taxon>
        <taxon>Heunggongvirae</taxon>
        <taxon>Uroviricota</taxon>
        <taxon>Caudoviricetes</taxon>
        <taxon>Sejongvirinae</taxon>
        <taxon>Basiliskvirus</taxon>
        <taxon>Basiliskvirus bak10</taxon>
    </lineage>
</organism>
<keyword evidence="4" id="KW-0175">Coiled coil</keyword>
<evidence type="ECO:0000256" key="2">
    <source>
        <dbReference type="ARBA" id="ARBA00022529"/>
    </source>
</evidence>
<sequence length="2185" mass="237560">MQENSRVGIRFEVNTKELAEMNKAIQTIEKFNQASLKMSQSMNQTSTAATKNAQVIRNMSQEVDKIQKATGAAGTSIENAKKSISAMEQATNKLNSQLKGYGRDVKIMVDSNGKMVATFKDVNGNIVKMKGELDSANGRFVNFSNSIQTTNNHLKQLAQAEKAAAQEQRKFAQEQAKAAAEMKKNEQYAESLTRAYNKLHQGLDLSNVLRMNGGQFNVYNNAIKGNSEIVRANIDRHGKFTQTLRDQQGVLTTINGYYNQSHGRLVQYSESVSSGNKKVATSMREAEQATKQGANAMGEWANQTRIAFERMIQWTAVTTVFFQITRGLQEIGRTIVEVDHQMTNLKRVMDETQLMGGADAVEGFNRMLKSATSTAQELGVTVVGVLESMNEFARQGFDENTINYLSRMATVFSAVADIDMSESASYLTSAMKIFNLEAEQSIRIVDQLNQVDNDYAVSSQDLAQSLARAGGTANAFGVSLEQVLGHTVAIGEATRESGAIVGNSLKTIYSRITTVDGAISKLKAVGVDVFDPVTKDSRQVNDILSDLAGKWDGLSKTQKENIGVTVAGRHQLSRFMVLMDRWPQAVAATDTAYKSAGSGMREYEKYMESIGAQINLAIAAFQKLAIALGEAGVGAAMVVALKSVTMFTEGITATVEHLGAVSFAIPAVVAALGFLAVAYSNSARAAATAGTALAVPMNRAGMAINNLAASMGASTTVAAGMGGAVSKLTTGLRTLAMVTIANPFFWVTAAVVGITSLIGGMSQAKQEVESMADSARNAEYEFDQLNKRIAESKNGANMEYDLNKLDQMRDKIKEVSDSAKFSEAAFQNQKAAFDSSANSSMNLGFKLKELKDNIMAKNNGTESWFERLPDDLKKSAAELGVTYEKGMTFNQFIDQLNEKSIRATDSYNALNQKMKEGGKPEGILEAAKAMNDLAENTDDAFNSFSKIAGFKDEMINSLKEQLTYIQLMSKVPAEQRTALEDSGLKEAIGSVADRLNLGKDAAQGMYDGNQKVIDQAGANIAAFENTKKAIEDRTKATTDAERADAEARFMESRNIVKSIGERRVEADQALANADIFKTAEGIKRQELSNSIESMRLTGLISDGLARELQQKIGQDVPLAFAAMSKQANDSQIEIANQAGITSGTFQTEYDKVQSILNGTAQVSEGMGQRMGGVDANLRTSAFENEQAYSRANFSMQNNMNQTAGTAENSGGRVQGANSGMQGSINSTGQTFGVQLGGMGTNYNQFGQTSTSTAGTVGGSNSNIDRSTSGMSSNVQGYMKDVQGANKDTGASYGTMASEASSGSSKVKSSAESGLGGAKKEASALEKALDSLKTAWNALTKLGSVALNFATGGLIGGGGAEGIRNLTQKVNKTHDFVKSGGGTASGVFSGLPITSQFGYRTDPFTGQTAGHNGMDFAAPTGTPVRATTGGVVIKSGWGAYGSGYGGYGNVVAIQDMGGRVHIYGHNSGVNVREGSFVGAGTVIASSGSTGRSTGPHIHYEVRSGGTAISPRPWVGGGNEGVRDLRKYHTGGIVDGTIVDDKFRRNNEVDTRLLKGEMVLTQAQQKNLFSMMNRPLETDRKFKFHSGGVVGGYDKIYGVWGQKYGTNNVTNTFITNIHSGTYQDKTSAISYLEDIGAYSVSNSLWALQAARGDAKTDDDKRDYNKRVLEQLKKVDNVDTASKWFDSANLFLPDGVKQLVKDEILGTVRQAEYEAYAQRISKSLDAFNEKLPKANQEVLKLLDLHKSLVEESERFKEQSFINDYVDRDMTWFGMKEKPEKQDALQQKMDEIKERAEMLLTQNAKIKYNTDEKAIKAQFDQYYAEFDALNKRLLEVRDWGKKRGYSDDQIKEATADLEKQWQTVLDNYKALEDTVNGNKQIVSENQMVLEILALDYKKLQKEMEETKKKTEIMNKIKDKVKSIFDWNASSLITEKTDEFGNVVRDVEGTIRAVLDVQKAIDEITKDIYSNIDNTVQEMITSILTSELPDIGKIFEEKGDYTGIENGVVGAVDKIRPAWTETLDFMAGSMMNMFNSTQWTGVIGDWTKNMGEAMKNLAPILGGVFATLPETIGKIMSDLPNLVNTAIQNITVGLFNTVIGILNHMVGLVNQIIPATQRIPAFEEMKYAKPTYTQNNQTNNETQTHKADTNVYRNVTYVVQTGVALASESELKEFAMIMAKMIEEEQERGN</sequence>
<protein>
    <submittedName>
        <fullName evidence="8">Tapemeasure protein</fullName>
    </submittedName>
</protein>
<dbReference type="Gene3D" id="2.70.70.10">
    <property type="entry name" value="Glucose Permease (Domain IIA)"/>
    <property type="match status" value="1"/>
</dbReference>
<feature type="region of interest" description="Disordered" evidence="5">
    <location>
        <begin position="1288"/>
        <end position="1312"/>
    </location>
</feature>
<dbReference type="NCBIfam" id="TIGR01760">
    <property type="entry name" value="tape_meas_TP901"/>
    <property type="match status" value="1"/>
</dbReference>
<dbReference type="PANTHER" id="PTHR21666:SF270">
    <property type="entry name" value="MUREIN HYDROLASE ACTIVATOR ENVC"/>
    <property type="match status" value="1"/>
</dbReference>
<dbReference type="InterPro" id="IPR016047">
    <property type="entry name" value="M23ase_b-sheet_dom"/>
</dbReference>
<keyword evidence="9" id="KW-1185">Reference proteome</keyword>
<dbReference type="Pfam" id="PF10145">
    <property type="entry name" value="PhageMin_Tail"/>
    <property type="match status" value="1"/>
</dbReference>
<feature type="compositionally biased region" description="Low complexity" evidence="5">
    <location>
        <begin position="1250"/>
        <end position="1261"/>
    </location>
</feature>